<dbReference type="SUPFAM" id="SSF46689">
    <property type="entry name" value="Homeodomain-like"/>
    <property type="match status" value="1"/>
</dbReference>
<reference evidence="7" key="1">
    <citation type="journal article" date="2024" name="IScience">
        <title>Strigolactones Initiate the Formation of Haustorium-like Structures in Castilleja.</title>
        <authorList>
            <person name="Buerger M."/>
            <person name="Peterson D."/>
            <person name="Chory J."/>
        </authorList>
    </citation>
    <scope>NUCLEOTIDE SEQUENCE [LARGE SCALE GENOMIC DNA]</scope>
</reference>
<name>A0ABD3BN49_9LAMI</name>
<dbReference type="Pfam" id="PF00249">
    <property type="entry name" value="Myb_DNA-binding"/>
    <property type="match status" value="1"/>
</dbReference>
<accession>A0ABD3BN49</accession>
<feature type="domain" description="Myb-like" evidence="4">
    <location>
        <begin position="38"/>
        <end position="75"/>
    </location>
</feature>
<dbReference type="PROSITE" id="PS50090">
    <property type="entry name" value="MYB_LIKE"/>
    <property type="match status" value="1"/>
</dbReference>
<keyword evidence="2" id="KW-0539">Nucleus</keyword>
<comment type="caution">
    <text evidence="6">The sequence shown here is derived from an EMBL/GenBank/DDBJ whole genome shotgun (WGS) entry which is preliminary data.</text>
</comment>
<dbReference type="InterPro" id="IPR001005">
    <property type="entry name" value="SANT/Myb"/>
</dbReference>
<proteinExistence type="predicted"/>
<evidence type="ECO:0000313" key="7">
    <source>
        <dbReference type="Proteomes" id="UP001632038"/>
    </source>
</evidence>
<organism evidence="6 7">
    <name type="scientific">Castilleja foliolosa</name>
    <dbReference type="NCBI Taxonomy" id="1961234"/>
    <lineage>
        <taxon>Eukaryota</taxon>
        <taxon>Viridiplantae</taxon>
        <taxon>Streptophyta</taxon>
        <taxon>Embryophyta</taxon>
        <taxon>Tracheophyta</taxon>
        <taxon>Spermatophyta</taxon>
        <taxon>Magnoliopsida</taxon>
        <taxon>eudicotyledons</taxon>
        <taxon>Gunneridae</taxon>
        <taxon>Pentapetalae</taxon>
        <taxon>asterids</taxon>
        <taxon>lamiids</taxon>
        <taxon>Lamiales</taxon>
        <taxon>Orobanchaceae</taxon>
        <taxon>Pedicularideae</taxon>
        <taxon>Castillejinae</taxon>
        <taxon>Castilleja</taxon>
    </lineage>
</organism>
<dbReference type="InterPro" id="IPR009057">
    <property type="entry name" value="Homeodomain-like_sf"/>
</dbReference>
<dbReference type="Proteomes" id="UP001632038">
    <property type="component" value="Unassembled WGS sequence"/>
</dbReference>
<dbReference type="Gene3D" id="1.10.10.60">
    <property type="entry name" value="Homeodomain-like"/>
    <property type="match status" value="1"/>
</dbReference>
<comment type="subcellular location">
    <subcellularLocation>
        <location evidence="1">Nucleus</location>
    </subcellularLocation>
</comment>
<dbReference type="PROSITE" id="PS51294">
    <property type="entry name" value="HTH_MYB"/>
    <property type="match status" value="1"/>
</dbReference>
<keyword evidence="7" id="KW-1185">Reference proteome</keyword>
<sequence>MAVDMHMLEMEVNHNGGDGNRAEPDQPENADGNAAETAAVYKKGAWSKEEDEKLRQAVEKYGLRNWVAVEKYSGRGEIFGPMTTTIPITMPVMLKTNTSRKTTTSRLITLTTHSLQPQLTPTWRKWLCPHGQDGELRQRVANSAIL</sequence>
<protein>
    <submittedName>
        <fullName evidence="6">Uncharacterized protein</fullName>
    </submittedName>
</protein>
<evidence type="ECO:0000259" key="5">
    <source>
        <dbReference type="PROSITE" id="PS51294"/>
    </source>
</evidence>
<dbReference type="AlphaFoldDB" id="A0ABD3BN49"/>
<dbReference type="CDD" id="cd00167">
    <property type="entry name" value="SANT"/>
    <property type="match status" value="1"/>
</dbReference>
<dbReference type="EMBL" id="JAVIJP010000078">
    <property type="protein sequence ID" value="KAL3618704.1"/>
    <property type="molecule type" value="Genomic_DNA"/>
</dbReference>
<gene>
    <name evidence="6" type="ORF">CASFOL_037366</name>
</gene>
<evidence type="ECO:0000256" key="3">
    <source>
        <dbReference type="SAM" id="MobiDB-lite"/>
    </source>
</evidence>
<feature type="domain" description="HTH myb-type" evidence="5">
    <location>
        <begin position="42"/>
        <end position="75"/>
    </location>
</feature>
<evidence type="ECO:0000256" key="1">
    <source>
        <dbReference type="ARBA" id="ARBA00004123"/>
    </source>
</evidence>
<dbReference type="InterPro" id="IPR017930">
    <property type="entry name" value="Myb_dom"/>
</dbReference>
<evidence type="ECO:0000313" key="6">
    <source>
        <dbReference type="EMBL" id="KAL3618704.1"/>
    </source>
</evidence>
<feature type="region of interest" description="Disordered" evidence="3">
    <location>
        <begin position="12"/>
        <end position="32"/>
    </location>
</feature>
<evidence type="ECO:0000256" key="2">
    <source>
        <dbReference type="ARBA" id="ARBA00023242"/>
    </source>
</evidence>
<evidence type="ECO:0000259" key="4">
    <source>
        <dbReference type="PROSITE" id="PS50090"/>
    </source>
</evidence>
<dbReference type="GO" id="GO:0005634">
    <property type="term" value="C:nucleus"/>
    <property type="evidence" value="ECO:0007669"/>
    <property type="project" value="UniProtKB-SubCell"/>
</dbReference>